<dbReference type="EMBL" id="AP021881">
    <property type="protein sequence ID" value="BBP01186.1"/>
    <property type="molecule type" value="Genomic_DNA"/>
</dbReference>
<name>A0A809RHV1_9PROT</name>
<evidence type="ECO:0008006" key="3">
    <source>
        <dbReference type="Google" id="ProtNLM"/>
    </source>
</evidence>
<dbReference type="AlphaFoldDB" id="A0A809RHV1"/>
<sequence>MTWLIVPDLMPPAEMCAAVLQDLSLPALSTLLARSKRVTATATTSTEAALCAHFQIPYQQDYPIAPICLAADGGKPEQYYWLRADPVHLRATRDQLMLVDSGAFSISQIEAELFAQAFNEYFKDDGYLLYPLRPDRWYLRVAKIPQLRTTPVNQVTGKHIDPHLPQGADSLAWHRFYNEIQMLFFSLAVNDAREQRGELPINSLWCWGGGVMPDIPRMATGKLWTNDPNIRAMALLANMPNDALPDNINNINDDAIVILDQLTGAAQYGDYYGWREAMLVLEQNWFAPLLSQLKAGQIKQLRITTHTPTHQYEWLCQRIDLWRIWRRTPLTQQLTSL</sequence>
<dbReference type="KEGG" id="sniv:SFSGTM_18940"/>
<protein>
    <recommendedName>
        <fullName evidence="3">Regulatory protein, RpfE type</fullName>
    </recommendedName>
</protein>
<evidence type="ECO:0000313" key="2">
    <source>
        <dbReference type="Proteomes" id="UP000463939"/>
    </source>
</evidence>
<dbReference type="RefSeq" id="WP_162084991.1">
    <property type="nucleotide sequence ID" value="NZ_AP021881.1"/>
</dbReference>
<evidence type="ECO:0000313" key="1">
    <source>
        <dbReference type="EMBL" id="BBP01186.1"/>
    </source>
</evidence>
<reference evidence="2" key="1">
    <citation type="submission" date="2019-11" db="EMBL/GenBank/DDBJ databases">
        <title>Isolation and characterization of a novel species in the genus Sulfuriferula.</title>
        <authorList>
            <person name="Mochizuki J."/>
            <person name="Kojima H."/>
            <person name="Fukui M."/>
        </authorList>
    </citation>
    <scope>NUCLEOTIDE SEQUENCE [LARGE SCALE GENOMIC DNA]</scope>
    <source>
        <strain evidence="2">SGTM</strain>
    </source>
</reference>
<gene>
    <name evidence="1" type="primary">rpfE</name>
    <name evidence="1" type="ORF">SFSGTM_18940</name>
</gene>
<organism evidence="1 2">
    <name type="scientific">Sulfuriferula nivalis</name>
    <dbReference type="NCBI Taxonomy" id="2675298"/>
    <lineage>
        <taxon>Bacteria</taxon>
        <taxon>Pseudomonadati</taxon>
        <taxon>Pseudomonadota</taxon>
        <taxon>Betaproteobacteria</taxon>
        <taxon>Nitrosomonadales</taxon>
        <taxon>Sulfuricellaceae</taxon>
        <taxon>Sulfuriferula</taxon>
    </lineage>
</organism>
<dbReference type="Proteomes" id="UP000463939">
    <property type="component" value="Chromosome"/>
</dbReference>
<dbReference type="PIRSF" id="PIRSF015283">
    <property type="entry name" value="Regulatory_RpfE"/>
    <property type="match status" value="1"/>
</dbReference>
<accession>A0A809RHV1</accession>
<keyword evidence="2" id="KW-1185">Reference proteome</keyword>
<proteinExistence type="predicted"/>
<dbReference type="InterPro" id="IPR016631">
    <property type="entry name" value="Regulatory_RpfE"/>
</dbReference>